<evidence type="ECO:0000313" key="9">
    <source>
        <dbReference type="Proteomes" id="UP001628156"/>
    </source>
</evidence>
<dbReference type="PANTHER" id="PTHR23249">
    <property type="entry name" value="TRAFFICKING PROTEIN PARTICLE COMPLEX SUBUNIT"/>
    <property type="match status" value="1"/>
</dbReference>
<evidence type="ECO:0000256" key="7">
    <source>
        <dbReference type="RuleBase" id="RU366065"/>
    </source>
</evidence>
<evidence type="ECO:0000256" key="6">
    <source>
        <dbReference type="ARBA" id="ARBA00038179"/>
    </source>
</evidence>
<dbReference type="SUPFAM" id="SSF64356">
    <property type="entry name" value="SNARE-like"/>
    <property type="match status" value="1"/>
</dbReference>
<evidence type="ECO:0000256" key="5">
    <source>
        <dbReference type="ARBA" id="ARBA00023034"/>
    </source>
</evidence>
<keyword evidence="9" id="KW-1185">Reference proteome</keyword>
<dbReference type="InterPro" id="IPR011012">
    <property type="entry name" value="Longin-like_dom_sf"/>
</dbReference>
<reference evidence="8 9" key="1">
    <citation type="journal article" date="2019" name="PLoS Negl. Trop. Dis.">
        <title>Whole genome sequencing of Entamoeba nuttalli reveals mammalian host-related molecular signatures and a novel octapeptide-repeat surface protein.</title>
        <authorList>
            <person name="Tanaka M."/>
            <person name="Makiuchi T."/>
            <person name="Komiyama T."/>
            <person name="Shiina T."/>
            <person name="Osaki K."/>
            <person name="Tachibana H."/>
        </authorList>
    </citation>
    <scope>NUCLEOTIDE SEQUENCE [LARGE SCALE GENOMIC DNA]</scope>
    <source>
        <strain evidence="8 9">P19-061405</strain>
    </source>
</reference>
<dbReference type="SMART" id="SM01399">
    <property type="entry name" value="Sybindin"/>
    <property type="match status" value="1"/>
</dbReference>
<sequence length="143" mass="16181">MNVQIYSVIIINKTGTLQWMRDFSEKPTKRTENDPLYLASSFHGFSVVASQINPLLKESDGIQKIQTSNFSLQCLHTQTGVEFLVIASPQSAPVLGEFLSQLYILYTDYVLKNPFIISEMIIKSKKFETKVRELVTSLKGTSQ</sequence>
<protein>
    <recommendedName>
        <fullName evidence="7">Trafficking protein particle complex subunit</fullName>
    </recommendedName>
</protein>
<evidence type="ECO:0000313" key="8">
    <source>
        <dbReference type="EMBL" id="GAB1225936.1"/>
    </source>
</evidence>
<dbReference type="Proteomes" id="UP001628156">
    <property type="component" value="Unassembled WGS sequence"/>
</dbReference>
<dbReference type="Gene3D" id="3.30.450.70">
    <property type="match status" value="1"/>
</dbReference>
<gene>
    <name evidence="8" type="ORF">ENUP19_0266G0025</name>
</gene>
<keyword evidence="3 7" id="KW-0256">Endoplasmic reticulum</keyword>
<evidence type="ECO:0000256" key="1">
    <source>
        <dbReference type="ARBA" id="ARBA00004555"/>
    </source>
</evidence>
<keyword evidence="4 7" id="KW-0931">ER-Golgi transport</keyword>
<keyword evidence="2 7" id="KW-0813">Transport</keyword>
<dbReference type="Pfam" id="PF04099">
    <property type="entry name" value="Sybindin"/>
    <property type="match status" value="1"/>
</dbReference>
<dbReference type="InterPro" id="IPR007233">
    <property type="entry name" value="TRAPPC"/>
</dbReference>
<evidence type="ECO:0000256" key="2">
    <source>
        <dbReference type="ARBA" id="ARBA00022448"/>
    </source>
</evidence>
<organism evidence="8 9">
    <name type="scientific">Entamoeba nuttalli</name>
    <dbReference type="NCBI Taxonomy" id="412467"/>
    <lineage>
        <taxon>Eukaryota</taxon>
        <taxon>Amoebozoa</taxon>
        <taxon>Evosea</taxon>
        <taxon>Archamoebae</taxon>
        <taxon>Mastigamoebida</taxon>
        <taxon>Entamoebidae</taxon>
        <taxon>Entamoeba</taxon>
    </lineage>
</organism>
<comment type="subcellular location">
    <subcellularLocation>
        <location evidence="7">Endoplasmic reticulum</location>
    </subcellularLocation>
    <subcellularLocation>
        <location evidence="7">Golgi apparatus</location>
        <location evidence="7">cis-Golgi network</location>
    </subcellularLocation>
    <subcellularLocation>
        <location evidence="1">Golgi apparatus</location>
    </subcellularLocation>
</comment>
<comment type="similarity">
    <text evidence="6">Belongs to the TRAPP small subunits family. TRAPPC4 subfamily.</text>
</comment>
<comment type="subunit">
    <text evidence="7">Part of the multisubunit transport protein particle (TRAPP) complex.</text>
</comment>
<dbReference type="PANTHER" id="PTHR23249:SF15">
    <property type="entry name" value="TRAFFICKING PROTEIN PARTICLE COMPLEX SUBUNIT 4"/>
    <property type="match status" value="1"/>
</dbReference>
<keyword evidence="5 7" id="KW-0333">Golgi apparatus</keyword>
<dbReference type="CDD" id="cd14856">
    <property type="entry name" value="TRAPPC4_synbindin"/>
    <property type="match status" value="1"/>
</dbReference>
<dbReference type="EMBL" id="BAAFRS010000266">
    <property type="protein sequence ID" value="GAB1225936.1"/>
    <property type="molecule type" value="Genomic_DNA"/>
</dbReference>
<name>A0ABQ0DSV5_9EUKA</name>
<proteinExistence type="inferred from homology"/>
<evidence type="ECO:0000256" key="4">
    <source>
        <dbReference type="ARBA" id="ARBA00022892"/>
    </source>
</evidence>
<evidence type="ECO:0000256" key="3">
    <source>
        <dbReference type="ARBA" id="ARBA00022824"/>
    </source>
</evidence>
<comment type="caution">
    <text evidence="8">The sequence shown here is derived from an EMBL/GenBank/DDBJ whole genome shotgun (WGS) entry which is preliminary data.</text>
</comment>
<accession>A0ABQ0DSV5</accession>